<evidence type="ECO:0000256" key="1">
    <source>
        <dbReference type="SAM" id="MobiDB-lite"/>
    </source>
</evidence>
<evidence type="ECO:0000313" key="3">
    <source>
        <dbReference type="Proteomes" id="UP000789405"/>
    </source>
</evidence>
<dbReference type="Proteomes" id="UP000789405">
    <property type="component" value="Unassembled WGS sequence"/>
</dbReference>
<dbReference type="EMBL" id="CAJVPY010044056">
    <property type="protein sequence ID" value="CAG8808653.1"/>
    <property type="molecule type" value="Genomic_DNA"/>
</dbReference>
<dbReference type="AlphaFoldDB" id="A0A9N9PCC8"/>
<accession>A0A9N9PCC8</accession>
<evidence type="ECO:0000313" key="2">
    <source>
        <dbReference type="EMBL" id="CAG8808653.1"/>
    </source>
</evidence>
<feature type="compositionally biased region" description="Basic and acidic residues" evidence="1">
    <location>
        <begin position="98"/>
        <end position="110"/>
    </location>
</feature>
<dbReference type="OrthoDB" id="2437997at2759"/>
<proteinExistence type="predicted"/>
<protein>
    <submittedName>
        <fullName evidence="2">3256_t:CDS:1</fullName>
    </submittedName>
</protein>
<organism evidence="2 3">
    <name type="scientific">Dentiscutata erythropus</name>
    <dbReference type="NCBI Taxonomy" id="1348616"/>
    <lineage>
        <taxon>Eukaryota</taxon>
        <taxon>Fungi</taxon>
        <taxon>Fungi incertae sedis</taxon>
        <taxon>Mucoromycota</taxon>
        <taxon>Glomeromycotina</taxon>
        <taxon>Glomeromycetes</taxon>
        <taxon>Diversisporales</taxon>
        <taxon>Gigasporaceae</taxon>
        <taxon>Dentiscutata</taxon>
    </lineage>
</organism>
<feature type="non-terminal residue" evidence="2">
    <location>
        <position position="125"/>
    </location>
</feature>
<keyword evidence="3" id="KW-1185">Reference proteome</keyword>
<gene>
    <name evidence="2" type="ORF">DERYTH_LOCUS24932</name>
</gene>
<reference evidence="2" key="1">
    <citation type="submission" date="2021-06" db="EMBL/GenBank/DDBJ databases">
        <authorList>
            <person name="Kallberg Y."/>
            <person name="Tangrot J."/>
            <person name="Rosling A."/>
        </authorList>
    </citation>
    <scope>NUCLEOTIDE SEQUENCE</scope>
    <source>
        <strain evidence="2">MA453B</strain>
    </source>
</reference>
<name>A0A9N9PCC8_9GLOM</name>
<feature type="region of interest" description="Disordered" evidence="1">
    <location>
        <begin position="98"/>
        <end position="125"/>
    </location>
</feature>
<comment type="caution">
    <text evidence="2">The sequence shown here is derived from an EMBL/GenBank/DDBJ whole genome shotgun (WGS) entry which is preliminary data.</text>
</comment>
<sequence>NHPIEEPIQFDQEQQYNDQEFIQSDEESDCSNENDDYIIQANAEFPNWTILESALKKYELEVEFKAIKYRIERDNDNSIIRRYFVCENSKEYQCKKKLDSTDHRERESKKVGKKFAPSLRSLSQE</sequence>
<feature type="non-terminal residue" evidence="2">
    <location>
        <position position="1"/>
    </location>
</feature>